<accession>A0A1I7ICY9</accession>
<evidence type="ECO:0000313" key="2">
    <source>
        <dbReference type="EMBL" id="SFU70805.1"/>
    </source>
</evidence>
<evidence type="ECO:0000256" key="1">
    <source>
        <dbReference type="SAM" id="Coils"/>
    </source>
</evidence>
<feature type="coiled-coil region" evidence="1">
    <location>
        <begin position="21"/>
        <end position="55"/>
    </location>
</feature>
<reference evidence="2 3" key="1">
    <citation type="submission" date="2016-10" db="EMBL/GenBank/DDBJ databases">
        <authorList>
            <person name="de Groot N.N."/>
        </authorList>
    </citation>
    <scope>NUCLEOTIDE SEQUENCE [LARGE SCALE GENOMIC DNA]</scope>
    <source>
        <strain evidence="2 3">CGMCC 1.12333</strain>
    </source>
</reference>
<sequence length="163" mass="19341">MKKQIFMYLFVFAILALIFQYVNAKKAYEDTGRRIDNLAKENTKLKDSLKHMLIELSDYEYFSIENDTQALEYFYDYDIDNIQKYVSDKLIATNTKEGNPLIPYVGIDGTMRINKIRVVNHRWVLCDFSDGKNWGQLVIEYFINDDYSVEFNTIAHVMYPQNR</sequence>
<proteinExistence type="predicted"/>
<dbReference type="AlphaFoldDB" id="A0A1I7ICY9"/>
<gene>
    <name evidence="2" type="ORF">SAMN05216480_11512</name>
</gene>
<evidence type="ECO:0008006" key="4">
    <source>
        <dbReference type="Google" id="ProtNLM"/>
    </source>
</evidence>
<name>A0A1I7ICY9_9FLAO</name>
<keyword evidence="3" id="KW-1185">Reference proteome</keyword>
<organism evidence="2 3">
    <name type="scientific">Pustulibacterium marinum</name>
    <dbReference type="NCBI Taxonomy" id="1224947"/>
    <lineage>
        <taxon>Bacteria</taxon>
        <taxon>Pseudomonadati</taxon>
        <taxon>Bacteroidota</taxon>
        <taxon>Flavobacteriia</taxon>
        <taxon>Flavobacteriales</taxon>
        <taxon>Flavobacteriaceae</taxon>
        <taxon>Pustulibacterium</taxon>
    </lineage>
</organism>
<protein>
    <recommendedName>
        <fullName evidence="4">Hydrolase</fullName>
    </recommendedName>
</protein>
<dbReference type="STRING" id="1224947.SAMN05216480_11512"/>
<evidence type="ECO:0000313" key="3">
    <source>
        <dbReference type="Proteomes" id="UP000199138"/>
    </source>
</evidence>
<dbReference type="Proteomes" id="UP000199138">
    <property type="component" value="Unassembled WGS sequence"/>
</dbReference>
<keyword evidence="1" id="KW-0175">Coiled coil</keyword>
<dbReference type="RefSeq" id="WP_245766603.1">
    <property type="nucleotide sequence ID" value="NZ_FPBK01000015.1"/>
</dbReference>
<dbReference type="EMBL" id="FPBK01000015">
    <property type="protein sequence ID" value="SFU70805.1"/>
    <property type="molecule type" value="Genomic_DNA"/>
</dbReference>